<feature type="transmembrane region" description="Helical" evidence="10">
    <location>
        <begin position="732"/>
        <end position="759"/>
    </location>
</feature>
<proteinExistence type="inferred from homology"/>
<dbReference type="CDD" id="cd18577">
    <property type="entry name" value="ABC_6TM_Pgp_ABCB1_D1_like"/>
    <property type="match status" value="1"/>
</dbReference>
<dbReference type="CDD" id="cd18578">
    <property type="entry name" value="ABC_6TM_Pgp_ABCB1_D2_like"/>
    <property type="match status" value="1"/>
</dbReference>
<dbReference type="GO" id="GO:0140359">
    <property type="term" value="F:ABC-type transporter activity"/>
    <property type="evidence" value="ECO:0007669"/>
    <property type="project" value="InterPro"/>
</dbReference>
<feature type="transmembrane region" description="Helical" evidence="10">
    <location>
        <begin position="230"/>
        <end position="251"/>
    </location>
</feature>
<accession>B6K415</accession>
<dbReference type="InterPro" id="IPR003593">
    <property type="entry name" value="AAA+_ATPase"/>
</dbReference>
<organism evidence="13 15">
    <name type="scientific">Schizosaccharomyces japonicus (strain yFS275 / FY16936)</name>
    <name type="common">Fission yeast</name>
    <dbReference type="NCBI Taxonomy" id="402676"/>
    <lineage>
        <taxon>Eukaryota</taxon>
        <taxon>Fungi</taxon>
        <taxon>Dikarya</taxon>
        <taxon>Ascomycota</taxon>
        <taxon>Taphrinomycotina</taxon>
        <taxon>Schizosaccharomycetes</taxon>
        <taxon>Schizosaccharomycetales</taxon>
        <taxon>Schizosaccharomycetaceae</taxon>
        <taxon>Schizosaccharomyces</taxon>
    </lineage>
</organism>
<dbReference type="InterPro" id="IPR039421">
    <property type="entry name" value="Type_1_exporter"/>
</dbReference>
<dbReference type="RefSeq" id="XP_002174515.1">
    <property type="nucleotide sequence ID" value="XM_002174479.2"/>
</dbReference>
<dbReference type="CDD" id="cd03249">
    <property type="entry name" value="ABC_MTABC3_MDL1_MDL2"/>
    <property type="match status" value="2"/>
</dbReference>
<evidence type="ECO:0000256" key="9">
    <source>
        <dbReference type="SAM" id="MobiDB-lite"/>
    </source>
</evidence>
<dbReference type="OrthoDB" id="6500128at2759"/>
<dbReference type="PANTHER" id="PTHR43394">
    <property type="entry name" value="ATP-DEPENDENT PERMEASE MDL1, MITOCHONDRIAL"/>
    <property type="match status" value="1"/>
</dbReference>
<dbReference type="Gene3D" id="3.40.50.300">
    <property type="entry name" value="P-loop containing nucleotide triphosphate hydrolases"/>
    <property type="match status" value="2"/>
</dbReference>
<dbReference type="Pfam" id="PF00664">
    <property type="entry name" value="ABC_membrane"/>
    <property type="match status" value="2"/>
</dbReference>
<dbReference type="PROSITE" id="PS50893">
    <property type="entry name" value="ABC_TRANSPORTER_2"/>
    <property type="match status" value="2"/>
</dbReference>
<keyword evidence="15" id="KW-1185">Reference proteome</keyword>
<feature type="transmembrane region" description="Helical" evidence="10">
    <location>
        <begin position="879"/>
        <end position="898"/>
    </location>
</feature>
<reference evidence="13 15" key="1">
    <citation type="journal article" date="2011" name="Science">
        <title>Comparative functional genomics of the fission yeasts.</title>
        <authorList>
            <person name="Rhind N."/>
            <person name="Chen Z."/>
            <person name="Yassour M."/>
            <person name="Thompson D.A."/>
            <person name="Haas B.J."/>
            <person name="Habib N."/>
            <person name="Wapinski I."/>
            <person name="Roy S."/>
            <person name="Lin M.F."/>
            <person name="Heiman D.I."/>
            <person name="Young S.K."/>
            <person name="Furuya K."/>
            <person name="Guo Y."/>
            <person name="Pidoux A."/>
            <person name="Chen H.M."/>
            <person name="Robbertse B."/>
            <person name="Goldberg J.M."/>
            <person name="Aoki K."/>
            <person name="Bayne E.H."/>
            <person name="Berlin A.M."/>
            <person name="Desjardins C.A."/>
            <person name="Dobbs E."/>
            <person name="Dukaj L."/>
            <person name="Fan L."/>
            <person name="FitzGerald M.G."/>
            <person name="French C."/>
            <person name="Gujja S."/>
            <person name="Hansen K."/>
            <person name="Keifenheim D."/>
            <person name="Levin J.Z."/>
            <person name="Mosher R.A."/>
            <person name="Mueller C.A."/>
            <person name="Pfiffner J."/>
            <person name="Priest M."/>
            <person name="Russ C."/>
            <person name="Smialowska A."/>
            <person name="Swoboda P."/>
            <person name="Sykes S.M."/>
            <person name="Vaughn M."/>
            <person name="Vengrova S."/>
            <person name="Yoder R."/>
            <person name="Zeng Q."/>
            <person name="Allshire R."/>
            <person name="Baulcombe D."/>
            <person name="Birren B.W."/>
            <person name="Brown W."/>
            <person name="Ekwall K."/>
            <person name="Kellis M."/>
            <person name="Leatherwood J."/>
            <person name="Levin H."/>
            <person name="Margalit H."/>
            <person name="Martienssen R."/>
            <person name="Nieduszynski C.A."/>
            <person name="Spatafora J.W."/>
            <person name="Friedman N."/>
            <person name="Dalgaard J.Z."/>
            <person name="Baumann P."/>
            <person name="Niki H."/>
            <person name="Regev A."/>
            <person name="Nusbaum C."/>
        </authorList>
    </citation>
    <scope>NUCLEOTIDE SEQUENCE [LARGE SCALE GENOMIC DNA]</scope>
    <source>
        <strain evidence="15">yFS275 / FY16936</strain>
    </source>
</reference>
<evidence type="ECO:0000256" key="8">
    <source>
        <dbReference type="ARBA" id="ARBA00023136"/>
    </source>
</evidence>
<dbReference type="PROSITE" id="PS50929">
    <property type="entry name" value="ABC_TM1F"/>
    <property type="match status" value="2"/>
</dbReference>
<dbReference type="GO" id="GO:0009636">
    <property type="term" value="P:response to toxic substance"/>
    <property type="evidence" value="ECO:0007669"/>
    <property type="project" value="UniProtKB-ARBA"/>
</dbReference>
<keyword evidence="5" id="KW-0547">Nucleotide-binding</keyword>
<evidence type="ECO:0000256" key="10">
    <source>
        <dbReference type="SAM" id="Phobius"/>
    </source>
</evidence>
<feature type="transmembrane region" description="Helical" evidence="10">
    <location>
        <begin position="80"/>
        <end position="102"/>
    </location>
</feature>
<keyword evidence="6" id="KW-0067">ATP-binding</keyword>
<keyword evidence="3 10" id="KW-0812">Transmembrane</keyword>
<protein>
    <submittedName>
        <fullName evidence="13">Leptomycin efflux transporter Pmd1</fullName>
    </submittedName>
</protein>
<evidence type="ECO:0000256" key="3">
    <source>
        <dbReference type="ARBA" id="ARBA00022692"/>
    </source>
</evidence>
<dbReference type="FunFam" id="3.40.50.300:FF:001370">
    <property type="entry name" value="p-GlycoProtein related"/>
    <property type="match status" value="1"/>
</dbReference>
<dbReference type="PANTHER" id="PTHR43394:SF27">
    <property type="entry name" value="ATP-DEPENDENT TRANSLOCASE ABCB1-LIKE"/>
    <property type="match status" value="1"/>
</dbReference>
<dbReference type="GO" id="GO:0005737">
    <property type="term" value="C:cytoplasm"/>
    <property type="evidence" value="ECO:0007669"/>
    <property type="project" value="UniProtKB-ARBA"/>
</dbReference>
<evidence type="ECO:0000259" key="11">
    <source>
        <dbReference type="PROSITE" id="PS50893"/>
    </source>
</evidence>
<dbReference type="InterPro" id="IPR036640">
    <property type="entry name" value="ABC1_TM_sf"/>
</dbReference>
<dbReference type="FunFam" id="3.40.50.300:FF:000251">
    <property type="entry name" value="ABC transporter B family member 19"/>
    <property type="match status" value="1"/>
</dbReference>
<evidence type="ECO:0000256" key="5">
    <source>
        <dbReference type="ARBA" id="ARBA00022741"/>
    </source>
</evidence>
<dbReference type="Proteomes" id="UP000001744">
    <property type="component" value="Unassembled WGS sequence"/>
</dbReference>
<dbReference type="FunFam" id="1.20.1560.10:FF:000102">
    <property type="entry name" value="ABC multidrug transporter Mdr1"/>
    <property type="match status" value="1"/>
</dbReference>
<evidence type="ECO:0000256" key="7">
    <source>
        <dbReference type="ARBA" id="ARBA00022989"/>
    </source>
</evidence>
<feature type="compositionally biased region" description="Basic and acidic residues" evidence="9">
    <location>
        <begin position="1"/>
        <end position="13"/>
    </location>
</feature>
<evidence type="ECO:0000313" key="14">
    <source>
        <dbReference type="JaponicusDB" id="SJAG_03363"/>
    </source>
</evidence>
<dbReference type="VEuPathDB" id="FungiDB:SJAG_03363"/>
<dbReference type="InterPro" id="IPR027417">
    <property type="entry name" value="P-loop_NTPase"/>
</dbReference>
<dbReference type="EMBL" id="KE651167">
    <property type="protein sequence ID" value="EEB08222.1"/>
    <property type="molecule type" value="Genomic_DNA"/>
</dbReference>
<evidence type="ECO:0000256" key="1">
    <source>
        <dbReference type="ARBA" id="ARBA00004141"/>
    </source>
</evidence>
<feature type="region of interest" description="Disordered" evidence="9">
    <location>
        <begin position="1"/>
        <end position="29"/>
    </location>
</feature>
<gene>
    <name evidence="14" type="primary">pmd1</name>
    <name evidence="13" type="ORF">SJAG_03363</name>
</gene>
<feature type="transmembrane region" description="Helical" evidence="10">
    <location>
        <begin position="205"/>
        <end position="224"/>
    </location>
</feature>
<evidence type="ECO:0000313" key="13">
    <source>
        <dbReference type="EMBL" id="EEB08222.1"/>
    </source>
</evidence>
<keyword evidence="7 10" id="KW-1133">Transmembrane helix</keyword>
<feature type="domain" description="ABC transmembrane type-1" evidence="12">
    <location>
        <begin position="83"/>
        <end position="372"/>
    </location>
</feature>
<keyword evidence="8 10" id="KW-0472">Membrane</keyword>
<keyword evidence="4" id="KW-0677">Repeat</keyword>
<evidence type="ECO:0000256" key="6">
    <source>
        <dbReference type="ARBA" id="ARBA00022840"/>
    </source>
</evidence>
<feature type="transmembrane region" description="Helical" evidence="10">
    <location>
        <begin position="342"/>
        <end position="361"/>
    </location>
</feature>
<feature type="domain" description="ABC transporter" evidence="11">
    <location>
        <begin position="1057"/>
        <end position="1294"/>
    </location>
</feature>
<dbReference type="GO" id="GO:0042626">
    <property type="term" value="F:ATPase-coupled transmembrane transporter activity"/>
    <property type="evidence" value="ECO:0000318"/>
    <property type="project" value="GO_Central"/>
</dbReference>
<evidence type="ECO:0000256" key="2">
    <source>
        <dbReference type="ARBA" id="ARBA00007577"/>
    </source>
</evidence>
<dbReference type="GO" id="GO:0055085">
    <property type="term" value="P:transmembrane transport"/>
    <property type="evidence" value="ECO:0000318"/>
    <property type="project" value="GO_Central"/>
</dbReference>
<dbReference type="STRING" id="402676.B6K415"/>
<dbReference type="eggNOG" id="KOG0055">
    <property type="taxonomic scope" value="Eukaryota"/>
</dbReference>
<dbReference type="InterPro" id="IPR011527">
    <property type="entry name" value="ABC1_TM_dom"/>
</dbReference>
<feature type="transmembrane region" description="Helical" evidence="10">
    <location>
        <begin position="779"/>
        <end position="803"/>
    </location>
</feature>
<dbReference type="Pfam" id="PF00005">
    <property type="entry name" value="ABC_tran"/>
    <property type="match status" value="2"/>
</dbReference>
<dbReference type="HOGENOM" id="CLU_000604_17_2_1"/>
<dbReference type="SUPFAM" id="SSF90123">
    <property type="entry name" value="ABC transporter transmembrane region"/>
    <property type="match status" value="2"/>
</dbReference>
<dbReference type="OMA" id="GFGQEEQ"/>
<evidence type="ECO:0000256" key="4">
    <source>
        <dbReference type="ARBA" id="ARBA00022737"/>
    </source>
</evidence>
<evidence type="ECO:0000259" key="12">
    <source>
        <dbReference type="PROSITE" id="PS50929"/>
    </source>
</evidence>
<dbReference type="JaponicusDB" id="SJAG_03363">
    <property type="gene designation" value="pmd1"/>
</dbReference>
<dbReference type="Gene3D" id="1.20.1560.10">
    <property type="entry name" value="ABC transporter type 1, transmembrane domain"/>
    <property type="match status" value="3"/>
</dbReference>
<name>B6K415_SCHJY</name>
<sequence>MANHSKDVQEKEPSNGAISANQADAVDEKSSQLVVDVKNDILERYAPEEQTILKEQVDDPADSTFGYKRILQYADKWDRFLYVVGVITSIVTSLGVPLMTVVSGSLAESFTHFFVENDAKAFQHSVNHFCLYFIYIAIAVGVCSFFYVMTFTIAAERVSRRIRSVYLEAVLSQNIGYFDKFGPGEMTSRITSDTNKIQDGIGEKVGSVIFAVGTFVSGFVIAYIRAWKFSLILSCIFPALMMGMAAAVPFLSRFTTAQMAVNGEASSFAQEVFSNVRNAFAFGTQNVLSGMYRQTLEASRKMGLRKSIVFGFLFAWFFFVAYMAYALAFWEGTRLLVHGELTLSQLMCCFFSVIMASYSIAGINPKLEAFSSCAAASKQIFSTIDRASPINPLVDDGAELTIERGEISLHNIKFVYPARPEVVVLDNFSLNCPAGKITALVGASGSGKSTIIGLVERFYKPLAGQVFIDGQDLSTINPKSLRNHIAFVQQEPTLFSTTIFENIVYGIPPMRLETLNEEQIKELVYDAAKLANAYDFIMDLPEKFETNVGQKGFLLSGGQKQRIAIARAVISDPKILLLDEATSALDSKSEVIVQKALDKASVSRTTIVIAHRLSTIRNADNIVVMESGEIKEQGNHAELIAKNGIYYRLVKAQEIESEREDEQGFDSDSDDSVKSQKKDWTHASAVTLQNVGSTSLTNVPAGNISTETLNVSKMGFIACITYLLSFSQGNEYVCIFIGICASIVCGGAYPVTAVIFSHYLNLFTDLTKPFTHRANMYAVYYIILAVVQFVAYFFSGAMMGSVAEIIMYRIRVRLFHTILRQDIEFFDRDENNTGMLTASLSTQVSDLIGLIGQNLGTFFQIATNVISVSILGLATGWKLALVTLATSPVMILSGYYRIHSLDKVQKILDEAYNTSASFACEAISAIRTVASLTREGEVLQHYRETVSEPAHSSYVASAYSGLFFGASQASQFLINALTFWYGATLLKTHEYTVTQFYTIFIAVVVGIQQAGQFFGFAADITKATASSNAIKKLFTHYPKIDIWSDEGLKVETIKGSIEFQEVHFRYPTRRHVPVLQGLNLKILPGQYVAFVGASGCGKSTTIGLIERFYDCDAGCVLVDDVNVREYNINNFRSHIALVSQEPTLYQGTVRENILLGMEREVSDEELFRVCEDANIHEFIMTLPNGYETLCGQNGSAFSGGQKQRIAIARALIRQPRILLLDEATSALDSKSETVVQEALNKASKGRTTVAIAHRLSSIQQCDRIFYFEGGKIVEAGTHQELMRLKGKYFQLASEQGLGVN</sequence>
<dbReference type="SMART" id="SM00382">
    <property type="entry name" value="AAA"/>
    <property type="match status" value="2"/>
</dbReference>
<dbReference type="GO" id="GO:0005524">
    <property type="term" value="F:ATP binding"/>
    <property type="evidence" value="ECO:0007669"/>
    <property type="project" value="UniProtKB-KW"/>
</dbReference>
<dbReference type="PROSITE" id="PS00211">
    <property type="entry name" value="ABC_TRANSPORTER_1"/>
    <property type="match status" value="2"/>
</dbReference>
<dbReference type="SUPFAM" id="SSF52540">
    <property type="entry name" value="P-loop containing nucleoside triphosphate hydrolases"/>
    <property type="match status" value="2"/>
</dbReference>
<comment type="similarity">
    <text evidence="2">Belongs to the ABC transporter superfamily. ABCB family. Multidrug resistance exporter (TC 3.A.1.201) subfamily.</text>
</comment>
<feature type="transmembrane region" description="Helical" evidence="10">
    <location>
        <begin position="132"/>
        <end position="154"/>
    </location>
</feature>
<dbReference type="InterPro" id="IPR003439">
    <property type="entry name" value="ABC_transporter-like_ATP-bd"/>
</dbReference>
<dbReference type="GO" id="GO:0016020">
    <property type="term" value="C:membrane"/>
    <property type="evidence" value="ECO:0000318"/>
    <property type="project" value="GO_Central"/>
</dbReference>
<evidence type="ECO:0000313" key="15">
    <source>
        <dbReference type="Proteomes" id="UP000001744"/>
    </source>
</evidence>
<comment type="subcellular location">
    <subcellularLocation>
        <location evidence="1">Membrane</location>
        <topology evidence="1">Multi-pass membrane protein</topology>
    </subcellularLocation>
</comment>
<feature type="domain" description="ABC transporter" evidence="11">
    <location>
        <begin position="407"/>
        <end position="652"/>
    </location>
</feature>
<dbReference type="InterPro" id="IPR017871">
    <property type="entry name" value="ABC_transporter-like_CS"/>
</dbReference>
<feature type="transmembrane region" description="Helical" evidence="10">
    <location>
        <begin position="308"/>
        <end position="330"/>
    </location>
</feature>
<feature type="domain" description="ABC transmembrane type-1" evidence="12">
    <location>
        <begin position="736"/>
        <end position="1022"/>
    </location>
</feature>
<dbReference type="GO" id="GO:0016887">
    <property type="term" value="F:ATP hydrolysis activity"/>
    <property type="evidence" value="ECO:0007669"/>
    <property type="project" value="InterPro"/>
</dbReference>
<dbReference type="GeneID" id="7050084"/>